<evidence type="ECO:0000313" key="3">
    <source>
        <dbReference type="Proteomes" id="UP000297245"/>
    </source>
</evidence>
<feature type="domain" description="DUF6593" evidence="1">
    <location>
        <begin position="21"/>
        <end position="191"/>
    </location>
</feature>
<evidence type="ECO:0000313" key="2">
    <source>
        <dbReference type="EMBL" id="THU88812.1"/>
    </source>
</evidence>
<feature type="non-terminal residue" evidence="2">
    <location>
        <position position="1"/>
    </location>
</feature>
<organism evidence="2 3">
    <name type="scientific">Dendrothele bispora (strain CBS 962.96)</name>
    <dbReference type="NCBI Taxonomy" id="1314807"/>
    <lineage>
        <taxon>Eukaryota</taxon>
        <taxon>Fungi</taxon>
        <taxon>Dikarya</taxon>
        <taxon>Basidiomycota</taxon>
        <taxon>Agaricomycotina</taxon>
        <taxon>Agaricomycetes</taxon>
        <taxon>Agaricomycetidae</taxon>
        <taxon>Agaricales</taxon>
        <taxon>Agaricales incertae sedis</taxon>
        <taxon>Dendrothele</taxon>
    </lineage>
</organism>
<sequence length="206" mass="23478">MTSFTDISRASVILDADSENPKSCDLVLRGTGETMYEVRTENAFTLTSFRRAGEVTAFAVFERRDLLPNTITLTESYGSQRTTKTLKLVKWLKSPRFSSWPVELEVRGNKYVWKETDDKSRLLLYQNSTAMQAGTSPIGWFERGKRELQDNGPGVAFEWKVTNPCIVILPSAEEIVNEIVVSALLLEQKDRWLRGRPSTALVFVWY</sequence>
<keyword evidence="3" id="KW-1185">Reference proteome</keyword>
<dbReference type="Pfam" id="PF20236">
    <property type="entry name" value="DUF6593"/>
    <property type="match status" value="1"/>
</dbReference>
<dbReference type="Proteomes" id="UP000297245">
    <property type="component" value="Unassembled WGS sequence"/>
</dbReference>
<name>A0A4S8LI70_DENBC</name>
<gene>
    <name evidence="2" type="ORF">K435DRAFT_842050</name>
</gene>
<dbReference type="AlphaFoldDB" id="A0A4S8LI70"/>
<evidence type="ECO:0000259" key="1">
    <source>
        <dbReference type="Pfam" id="PF20236"/>
    </source>
</evidence>
<dbReference type="OrthoDB" id="3256331at2759"/>
<accession>A0A4S8LI70</accession>
<proteinExistence type="predicted"/>
<dbReference type="InterPro" id="IPR046528">
    <property type="entry name" value="DUF6593"/>
</dbReference>
<protein>
    <recommendedName>
        <fullName evidence="1">DUF6593 domain-containing protein</fullName>
    </recommendedName>
</protein>
<dbReference type="EMBL" id="ML179394">
    <property type="protein sequence ID" value="THU88812.1"/>
    <property type="molecule type" value="Genomic_DNA"/>
</dbReference>
<reference evidence="2 3" key="1">
    <citation type="journal article" date="2019" name="Nat. Ecol. Evol.">
        <title>Megaphylogeny resolves global patterns of mushroom evolution.</title>
        <authorList>
            <person name="Varga T."/>
            <person name="Krizsan K."/>
            <person name="Foldi C."/>
            <person name="Dima B."/>
            <person name="Sanchez-Garcia M."/>
            <person name="Sanchez-Ramirez S."/>
            <person name="Szollosi G.J."/>
            <person name="Szarkandi J.G."/>
            <person name="Papp V."/>
            <person name="Albert L."/>
            <person name="Andreopoulos W."/>
            <person name="Angelini C."/>
            <person name="Antonin V."/>
            <person name="Barry K.W."/>
            <person name="Bougher N.L."/>
            <person name="Buchanan P."/>
            <person name="Buyck B."/>
            <person name="Bense V."/>
            <person name="Catcheside P."/>
            <person name="Chovatia M."/>
            <person name="Cooper J."/>
            <person name="Damon W."/>
            <person name="Desjardin D."/>
            <person name="Finy P."/>
            <person name="Geml J."/>
            <person name="Haridas S."/>
            <person name="Hughes K."/>
            <person name="Justo A."/>
            <person name="Karasinski D."/>
            <person name="Kautmanova I."/>
            <person name="Kiss B."/>
            <person name="Kocsube S."/>
            <person name="Kotiranta H."/>
            <person name="LaButti K.M."/>
            <person name="Lechner B.E."/>
            <person name="Liimatainen K."/>
            <person name="Lipzen A."/>
            <person name="Lukacs Z."/>
            <person name="Mihaltcheva S."/>
            <person name="Morgado L.N."/>
            <person name="Niskanen T."/>
            <person name="Noordeloos M.E."/>
            <person name="Ohm R.A."/>
            <person name="Ortiz-Santana B."/>
            <person name="Ovrebo C."/>
            <person name="Racz N."/>
            <person name="Riley R."/>
            <person name="Savchenko A."/>
            <person name="Shiryaev A."/>
            <person name="Soop K."/>
            <person name="Spirin V."/>
            <person name="Szebenyi C."/>
            <person name="Tomsovsky M."/>
            <person name="Tulloss R.E."/>
            <person name="Uehling J."/>
            <person name="Grigoriev I.V."/>
            <person name="Vagvolgyi C."/>
            <person name="Papp T."/>
            <person name="Martin F.M."/>
            <person name="Miettinen O."/>
            <person name="Hibbett D.S."/>
            <person name="Nagy L.G."/>
        </authorList>
    </citation>
    <scope>NUCLEOTIDE SEQUENCE [LARGE SCALE GENOMIC DNA]</scope>
    <source>
        <strain evidence="2 3">CBS 962.96</strain>
    </source>
</reference>